<dbReference type="EMBL" id="JAHQIW010000247">
    <property type="protein sequence ID" value="KAJ1346962.1"/>
    <property type="molecule type" value="Genomic_DNA"/>
</dbReference>
<dbReference type="AlphaFoldDB" id="A0AAD5QD46"/>
<proteinExistence type="predicted"/>
<sequence>MAAEKAARCANRKAAHDFRIACLTRHTQSAEGSVSVILHLNTCSCPYKIIGCLLHMLLIITAY</sequence>
<evidence type="ECO:0000313" key="2">
    <source>
        <dbReference type="Proteomes" id="UP001196413"/>
    </source>
</evidence>
<organism evidence="1 2">
    <name type="scientific">Parelaphostrongylus tenuis</name>
    <name type="common">Meningeal worm</name>
    <dbReference type="NCBI Taxonomy" id="148309"/>
    <lineage>
        <taxon>Eukaryota</taxon>
        <taxon>Metazoa</taxon>
        <taxon>Ecdysozoa</taxon>
        <taxon>Nematoda</taxon>
        <taxon>Chromadorea</taxon>
        <taxon>Rhabditida</taxon>
        <taxon>Rhabditina</taxon>
        <taxon>Rhabditomorpha</taxon>
        <taxon>Strongyloidea</taxon>
        <taxon>Metastrongylidae</taxon>
        <taxon>Parelaphostrongylus</taxon>
    </lineage>
</organism>
<dbReference type="Proteomes" id="UP001196413">
    <property type="component" value="Unassembled WGS sequence"/>
</dbReference>
<protein>
    <submittedName>
        <fullName evidence="1">Uncharacterized protein</fullName>
    </submittedName>
</protein>
<accession>A0AAD5QD46</accession>
<evidence type="ECO:0000313" key="1">
    <source>
        <dbReference type="EMBL" id="KAJ1346962.1"/>
    </source>
</evidence>
<reference evidence="1" key="1">
    <citation type="submission" date="2021-06" db="EMBL/GenBank/DDBJ databases">
        <title>Parelaphostrongylus tenuis whole genome reference sequence.</title>
        <authorList>
            <person name="Garwood T.J."/>
            <person name="Larsen P.A."/>
            <person name="Fountain-Jones N.M."/>
            <person name="Garbe J.R."/>
            <person name="Macchietto M.G."/>
            <person name="Kania S.A."/>
            <person name="Gerhold R.W."/>
            <person name="Richards J.E."/>
            <person name="Wolf T.M."/>
        </authorList>
    </citation>
    <scope>NUCLEOTIDE SEQUENCE</scope>
    <source>
        <strain evidence="1">MNPRO001-30</strain>
        <tissue evidence="1">Meninges</tissue>
    </source>
</reference>
<comment type="caution">
    <text evidence="1">The sequence shown here is derived from an EMBL/GenBank/DDBJ whole genome shotgun (WGS) entry which is preliminary data.</text>
</comment>
<keyword evidence="2" id="KW-1185">Reference proteome</keyword>
<name>A0AAD5QD46_PARTN</name>
<gene>
    <name evidence="1" type="ORF">KIN20_001897</name>
</gene>